<dbReference type="EMBL" id="CP031165">
    <property type="protein sequence ID" value="AXV08968.1"/>
    <property type="molecule type" value="Genomic_DNA"/>
</dbReference>
<protein>
    <recommendedName>
        <fullName evidence="1">Mycothiol-dependent maleylpyruvate isomerase metal-binding domain-containing protein</fullName>
    </recommendedName>
</protein>
<evidence type="ECO:0000259" key="1">
    <source>
        <dbReference type="Pfam" id="PF11716"/>
    </source>
</evidence>
<keyword evidence="3" id="KW-1185">Reference proteome</keyword>
<evidence type="ECO:0000313" key="2">
    <source>
        <dbReference type="EMBL" id="AXV08968.1"/>
    </source>
</evidence>
<name>A0A346Y3C1_9ACTN</name>
<proteinExistence type="predicted"/>
<gene>
    <name evidence="2" type="ORF">DVS28_a4302</name>
</gene>
<dbReference type="KEGG" id="euz:DVS28_a4302"/>
<dbReference type="Pfam" id="PF11716">
    <property type="entry name" value="MDMPI_N"/>
    <property type="match status" value="1"/>
</dbReference>
<dbReference type="Proteomes" id="UP000264006">
    <property type="component" value="Chromosome"/>
</dbReference>
<organism evidence="2 3">
    <name type="scientific">Euzebya pacifica</name>
    <dbReference type="NCBI Taxonomy" id="1608957"/>
    <lineage>
        <taxon>Bacteria</taxon>
        <taxon>Bacillati</taxon>
        <taxon>Actinomycetota</taxon>
        <taxon>Nitriliruptoria</taxon>
        <taxon>Euzebyales</taxon>
    </lineage>
</organism>
<dbReference type="RefSeq" id="WP_164710858.1">
    <property type="nucleotide sequence ID" value="NZ_CP031165.1"/>
</dbReference>
<sequence length="208" mass="22877">MWGLVAAERRRTADFLETLQPEHWQARSLCELWTVREAMGHINFIWNTTDEELMERVGRHGGDVPAASAELGKELGRKAPEELIAGLRDNAELQKLPPGARPIDALADVVLHPHDVAFPLGLEHPANADATRLVLDEVVGENRDHYNPAGGIDGLRFEATDLRWSHGEGDLVRGKAIDLASALHGRRAPVEALIGPGVETFRQRFGNA</sequence>
<dbReference type="InterPro" id="IPR034660">
    <property type="entry name" value="DinB/YfiT-like"/>
</dbReference>
<feature type="domain" description="Mycothiol-dependent maleylpyruvate isomerase metal-binding" evidence="1">
    <location>
        <begin position="5"/>
        <end position="92"/>
    </location>
</feature>
<dbReference type="InterPro" id="IPR017517">
    <property type="entry name" value="Maleyloyr_isom"/>
</dbReference>
<dbReference type="AlphaFoldDB" id="A0A346Y3C1"/>
<evidence type="ECO:0000313" key="3">
    <source>
        <dbReference type="Proteomes" id="UP000264006"/>
    </source>
</evidence>
<dbReference type="GO" id="GO:0046872">
    <property type="term" value="F:metal ion binding"/>
    <property type="evidence" value="ECO:0007669"/>
    <property type="project" value="InterPro"/>
</dbReference>
<dbReference type="Gene3D" id="1.20.120.450">
    <property type="entry name" value="dinb family like domain"/>
    <property type="match status" value="1"/>
</dbReference>
<dbReference type="SUPFAM" id="SSF109854">
    <property type="entry name" value="DinB/YfiT-like putative metalloenzymes"/>
    <property type="match status" value="1"/>
</dbReference>
<dbReference type="NCBIfam" id="TIGR03083">
    <property type="entry name" value="maleylpyruvate isomerase family mycothiol-dependent enzyme"/>
    <property type="match status" value="1"/>
</dbReference>
<dbReference type="InterPro" id="IPR024344">
    <property type="entry name" value="MDMPI_metal-binding"/>
</dbReference>
<accession>A0A346Y3C1</accession>
<reference evidence="2 3" key="1">
    <citation type="submission" date="2018-09" db="EMBL/GenBank/DDBJ databases">
        <title>Complete genome sequence of Euzebya sp. DY32-46 isolated from seawater of Pacific Ocean.</title>
        <authorList>
            <person name="Xu L."/>
            <person name="Wu Y.-H."/>
            <person name="Xu X.-W."/>
        </authorList>
    </citation>
    <scope>NUCLEOTIDE SEQUENCE [LARGE SCALE GENOMIC DNA]</scope>
    <source>
        <strain evidence="2 3">DY32-46</strain>
    </source>
</reference>